<dbReference type="InterPro" id="IPR036388">
    <property type="entry name" value="WH-like_DNA-bd_sf"/>
</dbReference>
<evidence type="ECO:0000313" key="2">
    <source>
        <dbReference type="EMBL" id="ART20215.1"/>
    </source>
</evidence>
<dbReference type="InterPro" id="IPR000835">
    <property type="entry name" value="HTH_MarR-typ"/>
</dbReference>
<dbReference type="GO" id="GO:0006950">
    <property type="term" value="P:response to stress"/>
    <property type="evidence" value="ECO:0007669"/>
    <property type="project" value="TreeGrafter"/>
</dbReference>
<dbReference type="InterPro" id="IPR039422">
    <property type="entry name" value="MarR/SlyA-like"/>
</dbReference>
<dbReference type="PANTHER" id="PTHR33164">
    <property type="entry name" value="TRANSCRIPTIONAL REGULATOR, MARR FAMILY"/>
    <property type="match status" value="1"/>
</dbReference>
<organism evidence="2 3">
    <name type="scientific">Corynebacterium striatum</name>
    <dbReference type="NCBI Taxonomy" id="43770"/>
    <lineage>
        <taxon>Bacteria</taxon>
        <taxon>Bacillati</taxon>
        <taxon>Actinomycetota</taxon>
        <taxon>Actinomycetes</taxon>
        <taxon>Mycobacteriales</taxon>
        <taxon>Corynebacteriaceae</taxon>
        <taxon>Corynebacterium</taxon>
    </lineage>
</organism>
<dbReference type="PANTHER" id="PTHR33164:SF104">
    <property type="entry name" value="TRANSCRIPTIONAL REGULATORY PROTEIN"/>
    <property type="match status" value="1"/>
</dbReference>
<proteinExistence type="predicted"/>
<reference evidence="2 3" key="1">
    <citation type="submission" date="2017-05" db="EMBL/GenBank/DDBJ databases">
        <title>Complete genome sequence of Corynebacterium striatum KC-Na-1 isolated from Neophocaena asiaeorientalis in Korea.</title>
        <authorList>
            <person name="Kim J.H."/>
            <person name="Lee K."/>
        </authorList>
    </citation>
    <scope>NUCLEOTIDE SEQUENCE [LARGE SCALE GENOMIC DNA]</scope>
    <source>
        <strain evidence="2 3">KC-Na-01</strain>
    </source>
</reference>
<dbReference type="Pfam" id="PF12802">
    <property type="entry name" value="MarR_2"/>
    <property type="match status" value="1"/>
</dbReference>
<dbReference type="InterPro" id="IPR036390">
    <property type="entry name" value="WH_DNA-bd_sf"/>
</dbReference>
<dbReference type="PRINTS" id="PR00598">
    <property type="entry name" value="HTHMARR"/>
</dbReference>
<dbReference type="Gene3D" id="1.10.10.10">
    <property type="entry name" value="Winged helix-like DNA-binding domain superfamily/Winged helix DNA-binding domain"/>
    <property type="match status" value="1"/>
</dbReference>
<gene>
    <name evidence="2" type="ORF">CBE89_00885</name>
</gene>
<dbReference type="SMART" id="SM00347">
    <property type="entry name" value="HTH_MARR"/>
    <property type="match status" value="1"/>
</dbReference>
<accession>A0A2Z2IYW8</accession>
<name>A0A2Z2IYW8_CORST</name>
<sequence>MDPISTAMNKWARINPHVDVDAMETTLRLTHLLRAIKNEVTTIHEQAELAPGDFDVLATILRQENITPGQLAHDLLLSKAGITGRLNKLKKQGLIDEEINLSDKRGKTLTLTPEGRDRIMSIVEAHATAERKALNHLSSTQQDELLELLRSWSKESSV</sequence>
<dbReference type="GeneID" id="88918681"/>
<dbReference type="SUPFAM" id="SSF46785">
    <property type="entry name" value="Winged helix' DNA-binding domain"/>
    <property type="match status" value="1"/>
</dbReference>
<dbReference type="GO" id="GO:0003700">
    <property type="term" value="F:DNA-binding transcription factor activity"/>
    <property type="evidence" value="ECO:0007669"/>
    <property type="project" value="InterPro"/>
</dbReference>
<protein>
    <submittedName>
        <fullName evidence="2">MarR family transcriptional regulator</fullName>
    </submittedName>
</protein>
<dbReference type="EMBL" id="CP021252">
    <property type="protein sequence ID" value="ART20215.1"/>
    <property type="molecule type" value="Genomic_DNA"/>
</dbReference>
<dbReference type="AlphaFoldDB" id="A0A2Z2IYW8"/>
<dbReference type="RefSeq" id="WP_005323677.1">
    <property type="nucleotide sequence ID" value="NZ_CP021252.1"/>
</dbReference>
<dbReference type="Proteomes" id="UP000250197">
    <property type="component" value="Chromosome"/>
</dbReference>
<dbReference type="PROSITE" id="PS50995">
    <property type="entry name" value="HTH_MARR_2"/>
    <property type="match status" value="1"/>
</dbReference>
<evidence type="ECO:0000259" key="1">
    <source>
        <dbReference type="PROSITE" id="PS50995"/>
    </source>
</evidence>
<evidence type="ECO:0000313" key="3">
    <source>
        <dbReference type="Proteomes" id="UP000250197"/>
    </source>
</evidence>
<feature type="domain" description="HTH marR-type" evidence="1">
    <location>
        <begin position="22"/>
        <end position="154"/>
    </location>
</feature>
<dbReference type="KEGG" id="cstr:CBE89_00885"/>